<proteinExistence type="predicted"/>
<evidence type="ECO:0000313" key="4">
    <source>
        <dbReference type="Proteomes" id="UP001369815"/>
    </source>
</evidence>
<evidence type="ECO:0000313" key="3">
    <source>
        <dbReference type="EMBL" id="KAK6951406.1"/>
    </source>
</evidence>
<feature type="region of interest" description="Disordered" evidence="1">
    <location>
        <begin position="1"/>
        <end position="38"/>
    </location>
</feature>
<sequence length="759" mass="83348">MHLPPVSNDHNRNEMRSNISIESDGEGPPRKVEEPKVVSSEKKRTTLTLLALFHFPAVAVTLLFVGLYAGAALWPWSDPSNNVLNAIQFAAKVHEGLIVGSLTQIVFHRLRYELLGQHGVPFGLVAASFQISSVPFFFTQAFWSSIVAKRSLRHILTSILLFFVLVLALVSGPSSAIVMLPRLGWSPLPNTFGAPLDGSRVVTRNQFIGSVFPSLYPANISGGNSRLDICTKWFAASGNYPTECPSSGWRELVASLTAIFLSGQRSATMEQELSLTVSALVGSRIISGGVLPQGDTALNNTMVYATSPADFLMSALNWKSSRVLESNPSLIYRIEPDLTELRDGPPTPWMQPLTHVQCSSNAIEIIKYETKKKHFNIDDIPFSFLKGINFPFDISLNTAFLREVFAVSPETRNNSDTAQMAFVDLGDKLGFPISAAAIFAYFSSYQKPPPADEDPSVVVYEPLFTSIEVCILEATWIESHTEVLRNSTAEPVAQTETDIALETIVNGTSLQRPTINLGMDWINSLNDIVPVIGNINDTEDVSFFNYIASFCSRAALKQTCQSVFLASFMVDAISRFQLVYQNVYFFDNVNGSGLGYNAIHSAPYIENTGANMTPALHENDIKDTSLYTNIPIVVSKQAYGFRLNNLTVFLAMIILLLHVALVVAHILISLIGRPWSSNAWSGLGELLALAIQSDTTKLLENTGAGISKAKTWKLTATVREVESETRLQLVISDEQNDMRSLGVKGEESEGIPKADWKYG</sequence>
<dbReference type="Proteomes" id="UP001369815">
    <property type="component" value="Unassembled WGS sequence"/>
</dbReference>
<feature type="transmembrane region" description="Helical" evidence="2">
    <location>
        <begin position="49"/>
        <end position="74"/>
    </location>
</feature>
<keyword evidence="4" id="KW-1185">Reference proteome</keyword>
<evidence type="ECO:0000256" key="2">
    <source>
        <dbReference type="SAM" id="Phobius"/>
    </source>
</evidence>
<reference evidence="3 4" key="1">
    <citation type="journal article" date="2024" name="Front Chem Biol">
        <title>Unveiling the potential of Daldinia eschscholtzii MFLUCC 19-0629 through bioactivity and bioinformatics studies for enhanced sustainable agriculture production.</title>
        <authorList>
            <person name="Brooks S."/>
            <person name="Weaver J.A."/>
            <person name="Klomchit A."/>
            <person name="Alharthi S.A."/>
            <person name="Onlamun T."/>
            <person name="Nurani R."/>
            <person name="Vong T.K."/>
            <person name="Alberti F."/>
            <person name="Greco C."/>
        </authorList>
    </citation>
    <scope>NUCLEOTIDE SEQUENCE [LARGE SCALE GENOMIC DNA]</scope>
    <source>
        <strain evidence="3">MFLUCC 19-0629</strain>
    </source>
</reference>
<comment type="caution">
    <text evidence="3">The sequence shown here is derived from an EMBL/GenBank/DDBJ whole genome shotgun (WGS) entry which is preliminary data.</text>
</comment>
<evidence type="ECO:0000256" key="1">
    <source>
        <dbReference type="SAM" id="MobiDB-lite"/>
    </source>
</evidence>
<keyword evidence="2" id="KW-0812">Transmembrane</keyword>
<keyword evidence="2" id="KW-0472">Membrane</keyword>
<name>A0AAX6MG24_9PEZI</name>
<feature type="compositionally biased region" description="Basic and acidic residues" evidence="1">
    <location>
        <begin position="27"/>
        <end position="38"/>
    </location>
</feature>
<feature type="transmembrane region" description="Helical" evidence="2">
    <location>
        <begin position="120"/>
        <end position="143"/>
    </location>
</feature>
<dbReference type="EMBL" id="JBANMG010000007">
    <property type="protein sequence ID" value="KAK6951406.1"/>
    <property type="molecule type" value="Genomic_DNA"/>
</dbReference>
<organism evidence="3 4">
    <name type="scientific">Daldinia eschscholtzii</name>
    <dbReference type="NCBI Taxonomy" id="292717"/>
    <lineage>
        <taxon>Eukaryota</taxon>
        <taxon>Fungi</taxon>
        <taxon>Dikarya</taxon>
        <taxon>Ascomycota</taxon>
        <taxon>Pezizomycotina</taxon>
        <taxon>Sordariomycetes</taxon>
        <taxon>Xylariomycetidae</taxon>
        <taxon>Xylariales</taxon>
        <taxon>Hypoxylaceae</taxon>
        <taxon>Daldinia</taxon>
    </lineage>
</organism>
<dbReference type="AlphaFoldDB" id="A0AAX6MG24"/>
<feature type="transmembrane region" description="Helical" evidence="2">
    <location>
        <begin position="646"/>
        <end position="668"/>
    </location>
</feature>
<keyword evidence="2" id="KW-1133">Transmembrane helix</keyword>
<feature type="transmembrane region" description="Helical" evidence="2">
    <location>
        <begin position="155"/>
        <end position="180"/>
    </location>
</feature>
<gene>
    <name evidence="3" type="ORF">Daesc_007941</name>
</gene>
<protein>
    <submittedName>
        <fullName evidence="3">Uncharacterized protein</fullName>
    </submittedName>
</protein>
<accession>A0AAX6MG24</accession>